<gene>
    <name evidence="2" type="ORF">H0235_016844</name>
</gene>
<accession>A0A834N435</accession>
<evidence type="ECO:0000313" key="3">
    <source>
        <dbReference type="Proteomes" id="UP000600918"/>
    </source>
</evidence>
<name>A0A834N435_VESPE</name>
<dbReference type="Proteomes" id="UP000600918">
    <property type="component" value="Unassembled WGS sequence"/>
</dbReference>
<protein>
    <submittedName>
        <fullName evidence="2">Uncharacterized protein</fullName>
    </submittedName>
</protein>
<keyword evidence="3" id="KW-1185">Reference proteome</keyword>
<sequence length="154" mass="16103">MRFEALRAIKPPMALVLKMVNRASVDYHKQEHFALEGSFLLIAIGISRKEEGGKQQFSRKKASLLLELGADQTSEDGGSSDVDVGGCEDGDGGDGDSGNGGGVGGGGGGGGGGTNSDQETGHAEERSFVNAQHDVNFLENRMVRTDVEVPLHSD</sequence>
<feature type="compositionally biased region" description="Gly residues" evidence="1">
    <location>
        <begin position="95"/>
        <end position="114"/>
    </location>
</feature>
<proteinExistence type="predicted"/>
<evidence type="ECO:0000256" key="1">
    <source>
        <dbReference type="SAM" id="MobiDB-lite"/>
    </source>
</evidence>
<dbReference type="EMBL" id="JACSDY010000021">
    <property type="protein sequence ID" value="KAF7394249.1"/>
    <property type="molecule type" value="Genomic_DNA"/>
</dbReference>
<feature type="compositionally biased region" description="Low complexity" evidence="1">
    <location>
        <begin position="76"/>
        <end position="85"/>
    </location>
</feature>
<reference evidence="2" key="1">
    <citation type="journal article" date="2020" name="G3 (Bethesda)">
        <title>High-Quality Assemblies for Three Invasive Social Wasps from the &lt;i&gt;Vespula&lt;/i&gt; Genus.</title>
        <authorList>
            <person name="Harrop T.W.R."/>
            <person name="Guhlin J."/>
            <person name="McLaughlin G.M."/>
            <person name="Permina E."/>
            <person name="Stockwell P."/>
            <person name="Gilligan J."/>
            <person name="Le Lec M.F."/>
            <person name="Gruber M.A.M."/>
            <person name="Quinn O."/>
            <person name="Lovegrove M."/>
            <person name="Duncan E.J."/>
            <person name="Remnant E.J."/>
            <person name="Van Eeckhoven J."/>
            <person name="Graham B."/>
            <person name="Knapp R.A."/>
            <person name="Langford K.W."/>
            <person name="Kronenberg Z."/>
            <person name="Press M.O."/>
            <person name="Eacker S.M."/>
            <person name="Wilson-Rankin E.E."/>
            <person name="Purcell J."/>
            <person name="Lester P.J."/>
            <person name="Dearden P.K."/>
        </authorList>
    </citation>
    <scope>NUCLEOTIDE SEQUENCE</scope>
    <source>
        <strain evidence="2">Volc-1</strain>
    </source>
</reference>
<organism evidence="2 3">
    <name type="scientific">Vespula pensylvanica</name>
    <name type="common">Western yellow jacket</name>
    <name type="synonym">Wasp</name>
    <dbReference type="NCBI Taxonomy" id="30213"/>
    <lineage>
        <taxon>Eukaryota</taxon>
        <taxon>Metazoa</taxon>
        <taxon>Ecdysozoa</taxon>
        <taxon>Arthropoda</taxon>
        <taxon>Hexapoda</taxon>
        <taxon>Insecta</taxon>
        <taxon>Pterygota</taxon>
        <taxon>Neoptera</taxon>
        <taxon>Endopterygota</taxon>
        <taxon>Hymenoptera</taxon>
        <taxon>Apocrita</taxon>
        <taxon>Aculeata</taxon>
        <taxon>Vespoidea</taxon>
        <taxon>Vespidae</taxon>
        <taxon>Vespinae</taxon>
        <taxon>Vespula</taxon>
    </lineage>
</organism>
<evidence type="ECO:0000313" key="2">
    <source>
        <dbReference type="EMBL" id="KAF7394249.1"/>
    </source>
</evidence>
<comment type="caution">
    <text evidence="2">The sequence shown here is derived from an EMBL/GenBank/DDBJ whole genome shotgun (WGS) entry which is preliminary data.</text>
</comment>
<feature type="region of interest" description="Disordered" evidence="1">
    <location>
        <begin position="70"/>
        <end position="133"/>
    </location>
</feature>
<dbReference type="AlphaFoldDB" id="A0A834N435"/>